<sequence>MKPASIKTFDILYLGSIAITIIATVLAWDGLMAATNAELARQGMEMGEGTNTLAMISAGFGIGIVVVIQLLLWAGASIWRAGWVKWLIAALALYSLATFFIGFGGDITLRTVLVAAARLMALGAAAMLFRADAKAWFAKDKA</sequence>
<keyword evidence="1" id="KW-0812">Transmembrane</keyword>
<dbReference type="RefSeq" id="WP_067785578.1">
    <property type="nucleotide sequence ID" value="NZ_CP016545.1"/>
</dbReference>
<proteinExistence type="predicted"/>
<feature type="transmembrane region" description="Helical" evidence="1">
    <location>
        <begin position="86"/>
        <end position="105"/>
    </location>
</feature>
<dbReference type="KEGG" id="anh:A6F65_00491"/>
<evidence type="ECO:0000313" key="2">
    <source>
        <dbReference type="EMBL" id="ANU06816.1"/>
    </source>
</evidence>
<feature type="transmembrane region" description="Helical" evidence="1">
    <location>
        <begin position="111"/>
        <end position="129"/>
    </location>
</feature>
<evidence type="ECO:0000256" key="1">
    <source>
        <dbReference type="SAM" id="Phobius"/>
    </source>
</evidence>
<evidence type="ECO:0000313" key="3">
    <source>
        <dbReference type="Proteomes" id="UP000092698"/>
    </source>
</evidence>
<name>A0A1C7D5Q2_9SPHN</name>
<dbReference type="AlphaFoldDB" id="A0A1C7D5Q2"/>
<feature type="transmembrane region" description="Helical" evidence="1">
    <location>
        <begin position="53"/>
        <end position="74"/>
    </location>
</feature>
<keyword evidence="1" id="KW-0472">Membrane</keyword>
<keyword evidence="1" id="KW-1133">Transmembrane helix</keyword>
<dbReference type="STRING" id="645517.A6F65_00491"/>
<dbReference type="Proteomes" id="UP000092698">
    <property type="component" value="Chromosome"/>
</dbReference>
<feature type="transmembrane region" description="Helical" evidence="1">
    <location>
        <begin position="12"/>
        <end position="33"/>
    </location>
</feature>
<reference evidence="2 3" key="1">
    <citation type="submission" date="2016-07" db="EMBL/GenBank/DDBJ databases">
        <title>Complete genome sequence of Altererythrobacter namhicola JCM 16345T, containing esterase-encoding genes.</title>
        <authorList>
            <person name="Cheng H."/>
            <person name="Wu Y.-H."/>
            <person name="Jian S.-L."/>
            <person name="Huo Y.-Y."/>
            <person name="Wang C.-S."/>
            <person name="Xu X.-W."/>
        </authorList>
    </citation>
    <scope>NUCLEOTIDE SEQUENCE [LARGE SCALE GENOMIC DNA]</scope>
    <source>
        <strain evidence="2 3">JCM 16345</strain>
    </source>
</reference>
<keyword evidence="3" id="KW-1185">Reference proteome</keyword>
<organism evidence="2 3">
    <name type="scientific">Paraurantiacibacter namhicola</name>
    <dbReference type="NCBI Taxonomy" id="645517"/>
    <lineage>
        <taxon>Bacteria</taxon>
        <taxon>Pseudomonadati</taxon>
        <taxon>Pseudomonadota</taxon>
        <taxon>Alphaproteobacteria</taxon>
        <taxon>Sphingomonadales</taxon>
        <taxon>Erythrobacteraceae</taxon>
        <taxon>Paraurantiacibacter</taxon>
    </lineage>
</organism>
<evidence type="ECO:0008006" key="4">
    <source>
        <dbReference type="Google" id="ProtNLM"/>
    </source>
</evidence>
<dbReference type="OrthoDB" id="7509246at2"/>
<gene>
    <name evidence="2" type="ORF">A6F65_00491</name>
</gene>
<dbReference type="EMBL" id="CP016545">
    <property type="protein sequence ID" value="ANU06816.1"/>
    <property type="molecule type" value="Genomic_DNA"/>
</dbReference>
<accession>A0A1C7D5Q2</accession>
<protein>
    <recommendedName>
        <fullName evidence="4">DUF2127 domain-containing protein</fullName>
    </recommendedName>
</protein>